<evidence type="ECO:0000313" key="3">
    <source>
        <dbReference type="Proteomes" id="UP000054560"/>
    </source>
</evidence>
<dbReference type="Pfam" id="PF24542">
    <property type="entry name" value="Ig_TPPC8_C"/>
    <property type="match status" value="1"/>
</dbReference>
<dbReference type="AlphaFoldDB" id="A0A0L0FP92"/>
<dbReference type="GeneID" id="25909459"/>
<dbReference type="RefSeq" id="XP_014152527.1">
    <property type="nucleotide sequence ID" value="XM_014297052.1"/>
</dbReference>
<proteinExistence type="predicted"/>
<organism evidence="2 3">
    <name type="scientific">Sphaeroforma arctica JP610</name>
    <dbReference type="NCBI Taxonomy" id="667725"/>
    <lineage>
        <taxon>Eukaryota</taxon>
        <taxon>Ichthyosporea</taxon>
        <taxon>Ichthyophonida</taxon>
        <taxon>Sphaeroforma</taxon>
    </lineage>
</organism>
<dbReference type="EMBL" id="KQ242455">
    <property type="protein sequence ID" value="KNC78625.1"/>
    <property type="molecule type" value="Genomic_DNA"/>
</dbReference>
<sequence>MGARVNRPVVGVPAVVRPEVCNAVQATSIMKYLLTYPTHFEHDFTRQSVCEIPVQLVMKNASGHDTIHVCVNFLPPSATQGEGAELTVPVTSRFAWVNKSISTCTIPADSSVTTETVVTCVTPGVYDLTRLRLTARVRDEEVFVVQPTPGQYLVTVTPKLD</sequence>
<dbReference type="InterPro" id="IPR057651">
    <property type="entry name" value="Ig_TPPC8_C"/>
</dbReference>
<reference evidence="2 3" key="1">
    <citation type="submission" date="2011-02" db="EMBL/GenBank/DDBJ databases">
        <title>The Genome Sequence of Sphaeroforma arctica JP610.</title>
        <authorList>
            <consortium name="The Broad Institute Genome Sequencing Platform"/>
            <person name="Russ C."/>
            <person name="Cuomo C."/>
            <person name="Young S.K."/>
            <person name="Zeng Q."/>
            <person name="Gargeya S."/>
            <person name="Alvarado L."/>
            <person name="Berlin A."/>
            <person name="Chapman S.B."/>
            <person name="Chen Z."/>
            <person name="Freedman E."/>
            <person name="Gellesch M."/>
            <person name="Goldberg J."/>
            <person name="Griggs A."/>
            <person name="Gujja S."/>
            <person name="Heilman E."/>
            <person name="Heiman D."/>
            <person name="Howarth C."/>
            <person name="Mehta T."/>
            <person name="Neiman D."/>
            <person name="Pearson M."/>
            <person name="Roberts A."/>
            <person name="Saif S."/>
            <person name="Shea T."/>
            <person name="Shenoy N."/>
            <person name="Sisk P."/>
            <person name="Stolte C."/>
            <person name="Sykes S."/>
            <person name="White J."/>
            <person name="Yandava C."/>
            <person name="Burger G."/>
            <person name="Gray M.W."/>
            <person name="Holland P.W.H."/>
            <person name="King N."/>
            <person name="Lang F.B.F."/>
            <person name="Roger A.J."/>
            <person name="Ruiz-Trillo I."/>
            <person name="Haas B."/>
            <person name="Nusbaum C."/>
            <person name="Birren B."/>
        </authorList>
    </citation>
    <scope>NUCLEOTIDE SEQUENCE [LARGE SCALE GENOMIC DNA]</scope>
    <source>
        <strain evidence="2 3">JP610</strain>
    </source>
</reference>
<protein>
    <recommendedName>
        <fullName evidence="1">TPPC8 C-terminal Ig-like domain-containing protein</fullName>
    </recommendedName>
</protein>
<evidence type="ECO:0000259" key="1">
    <source>
        <dbReference type="Pfam" id="PF24542"/>
    </source>
</evidence>
<feature type="domain" description="TPPC8 C-terminal Ig-like" evidence="1">
    <location>
        <begin position="30"/>
        <end position="136"/>
    </location>
</feature>
<dbReference type="Proteomes" id="UP000054560">
    <property type="component" value="Unassembled WGS sequence"/>
</dbReference>
<evidence type="ECO:0000313" key="2">
    <source>
        <dbReference type="EMBL" id="KNC78625.1"/>
    </source>
</evidence>
<keyword evidence="3" id="KW-1185">Reference proteome</keyword>
<accession>A0A0L0FP92</accession>
<gene>
    <name evidence="2" type="ORF">SARC_08955</name>
</gene>
<name>A0A0L0FP92_9EUKA</name>